<evidence type="ECO:0000256" key="9">
    <source>
        <dbReference type="ARBA" id="ARBA00023242"/>
    </source>
</evidence>
<dbReference type="InterPro" id="IPR027417">
    <property type="entry name" value="P-loop_NTPase"/>
</dbReference>
<comment type="subcellular location">
    <subcellularLocation>
        <location evidence="2">Chromosome</location>
    </subcellularLocation>
    <subcellularLocation>
        <location evidence="1">Nucleus</location>
    </subcellularLocation>
</comment>
<reference evidence="13 14" key="1">
    <citation type="journal article" date="2016" name="Proc. Natl. Acad. Sci. U.S.A.">
        <title>Comparative genomics of biotechnologically important yeasts.</title>
        <authorList>
            <person name="Riley R."/>
            <person name="Haridas S."/>
            <person name="Wolfe K.H."/>
            <person name="Lopes M.R."/>
            <person name="Hittinger C.T."/>
            <person name="Goeker M."/>
            <person name="Salamov A.A."/>
            <person name="Wisecaver J.H."/>
            <person name="Long T.M."/>
            <person name="Calvey C.H."/>
            <person name="Aerts A.L."/>
            <person name="Barry K.W."/>
            <person name="Choi C."/>
            <person name="Clum A."/>
            <person name="Coughlan A.Y."/>
            <person name="Deshpande S."/>
            <person name="Douglass A.P."/>
            <person name="Hanson S.J."/>
            <person name="Klenk H.-P."/>
            <person name="LaButti K.M."/>
            <person name="Lapidus A."/>
            <person name="Lindquist E.A."/>
            <person name="Lipzen A.M."/>
            <person name="Meier-Kolthoff J.P."/>
            <person name="Ohm R.A."/>
            <person name="Otillar R.P."/>
            <person name="Pangilinan J.L."/>
            <person name="Peng Y."/>
            <person name="Rokas A."/>
            <person name="Rosa C.A."/>
            <person name="Scheuner C."/>
            <person name="Sibirny A.A."/>
            <person name="Slot J.C."/>
            <person name="Stielow J.B."/>
            <person name="Sun H."/>
            <person name="Kurtzman C.P."/>
            <person name="Blackwell M."/>
            <person name="Grigoriev I.V."/>
            <person name="Jeffries T.W."/>
        </authorList>
    </citation>
    <scope>NUCLEOTIDE SEQUENCE [LARGE SCALE GENOMIC DNA]</scope>
    <source>
        <strain evidence="14">ATCC 58044 / CBS 1984 / NCYC 433 / NRRL Y-366-8</strain>
    </source>
</reference>
<dbReference type="GO" id="GO:0006337">
    <property type="term" value="P:nucleosome disassembly"/>
    <property type="evidence" value="ECO:0007669"/>
    <property type="project" value="EnsemblFungi"/>
</dbReference>
<dbReference type="PROSITE" id="PS00674">
    <property type="entry name" value="AAA"/>
    <property type="match status" value="1"/>
</dbReference>
<dbReference type="Pfam" id="PF00004">
    <property type="entry name" value="AAA"/>
    <property type="match status" value="2"/>
</dbReference>
<dbReference type="InterPro" id="IPR003960">
    <property type="entry name" value="ATPase_AAA_CS"/>
</dbReference>
<dbReference type="Pfam" id="PF17862">
    <property type="entry name" value="AAA_lid_3"/>
    <property type="match status" value="1"/>
</dbReference>
<dbReference type="GO" id="GO:0034080">
    <property type="term" value="P:CENP-A containing chromatin assembly"/>
    <property type="evidence" value="ECO:0007669"/>
    <property type="project" value="EnsemblFungi"/>
</dbReference>
<dbReference type="GO" id="GO:0006334">
    <property type="term" value="P:nucleosome assembly"/>
    <property type="evidence" value="ECO:0007669"/>
    <property type="project" value="TreeGrafter"/>
</dbReference>
<dbReference type="PANTHER" id="PTHR23069">
    <property type="entry name" value="AAA DOMAIN-CONTAINING"/>
    <property type="match status" value="1"/>
</dbReference>
<keyword evidence="14" id="KW-1185">Reference proteome</keyword>
<evidence type="ECO:0000256" key="4">
    <source>
        <dbReference type="ARBA" id="ARBA00022454"/>
    </source>
</evidence>
<keyword evidence="5" id="KW-0547">Nucleotide-binding</keyword>
<keyword evidence="6" id="KW-0378">Hydrolase</keyword>
<organism evidence="13 14">
    <name type="scientific">Wickerhamomyces anomalus (strain ATCC 58044 / CBS 1984 / NCYC 433 / NRRL Y-366-8)</name>
    <name type="common">Yeast</name>
    <name type="synonym">Hansenula anomala</name>
    <dbReference type="NCBI Taxonomy" id="683960"/>
    <lineage>
        <taxon>Eukaryota</taxon>
        <taxon>Fungi</taxon>
        <taxon>Dikarya</taxon>
        <taxon>Ascomycota</taxon>
        <taxon>Saccharomycotina</taxon>
        <taxon>Saccharomycetes</taxon>
        <taxon>Phaffomycetales</taxon>
        <taxon>Wickerhamomycetaceae</taxon>
        <taxon>Wickerhamomyces</taxon>
    </lineage>
</organism>
<dbReference type="GO" id="GO:0016887">
    <property type="term" value="F:ATP hydrolysis activity"/>
    <property type="evidence" value="ECO:0007669"/>
    <property type="project" value="EnsemblFungi"/>
</dbReference>
<name>A0A1E3P0C1_WICAA</name>
<dbReference type="CDD" id="cd05491">
    <property type="entry name" value="Bromo_TBP7_like"/>
    <property type="match status" value="1"/>
</dbReference>
<dbReference type="InterPro" id="IPR036427">
    <property type="entry name" value="Bromodomain-like_sf"/>
</dbReference>
<dbReference type="FunFam" id="3.40.50.300:FF:000061">
    <property type="entry name" value="ATPase family, AAA domain-containing 2"/>
    <property type="match status" value="1"/>
</dbReference>
<dbReference type="PROSITE" id="PS50014">
    <property type="entry name" value="BROMODOMAIN_2"/>
    <property type="match status" value="1"/>
</dbReference>
<dbReference type="SUPFAM" id="SSF47370">
    <property type="entry name" value="Bromodomain"/>
    <property type="match status" value="1"/>
</dbReference>
<dbReference type="SMART" id="SM00382">
    <property type="entry name" value="AAA"/>
    <property type="match status" value="1"/>
</dbReference>
<keyword evidence="8 10" id="KW-0103">Bromodomain</keyword>
<dbReference type="GO" id="GO:0005829">
    <property type="term" value="C:cytosol"/>
    <property type="evidence" value="ECO:0007669"/>
    <property type="project" value="EnsemblFungi"/>
</dbReference>
<dbReference type="OrthoDB" id="5421at2759"/>
<evidence type="ECO:0000256" key="7">
    <source>
        <dbReference type="ARBA" id="ARBA00022840"/>
    </source>
</evidence>
<dbReference type="GO" id="GO:0140674">
    <property type="term" value="F:ATP-dependent histone chaperone activity"/>
    <property type="evidence" value="ECO:0007669"/>
    <property type="project" value="EnsemblFungi"/>
</dbReference>
<evidence type="ECO:0000313" key="14">
    <source>
        <dbReference type="Proteomes" id="UP000094112"/>
    </source>
</evidence>
<feature type="compositionally biased region" description="Acidic residues" evidence="11">
    <location>
        <begin position="146"/>
        <end position="155"/>
    </location>
</feature>
<feature type="region of interest" description="Disordered" evidence="11">
    <location>
        <begin position="1135"/>
        <end position="1174"/>
    </location>
</feature>
<evidence type="ECO:0000256" key="8">
    <source>
        <dbReference type="ARBA" id="ARBA00023117"/>
    </source>
</evidence>
<dbReference type="Gene3D" id="3.40.50.300">
    <property type="entry name" value="P-loop containing nucleotide triphosphate hydrolases"/>
    <property type="match status" value="2"/>
</dbReference>
<protein>
    <recommendedName>
        <fullName evidence="12">Bromo domain-containing protein</fullName>
    </recommendedName>
</protein>
<evidence type="ECO:0000256" key="5">
    <source>
        <dbReference type="ARBA" id="ARBA00022741"/>
    </source>
</evidence>
<feature type="compositionally biased region" description="Polar residues" evidence="11">
    <location>
        <begin position="1143"/>
        <end position="1152"/>
    </location>
</feature>
<dbReference type="GO" id="GO:0000785">
    <property type="term" value="C:chromatin"/>
    <property type="evidence" value="ECO:0007669"/>
    <property type="project" value="EnsemblFungi"/>
</dbReference>
<dbReference type="AlphaFoldDB" id="A0A1E3P0C1"/>
<feature type="compositionally biased region" description="Basic residues" evidence="11">
    <location>
        <begin position="161"/>
        <end position="180"/>
    </location>
</feature>
<evidence type="ECO:0000256" key="10">
    <source>
        <dbReference type="PROSITE-ProRule" id="PRU00035"/>
    </source>
</evidence>
<feature type="compositionally biased region" description="Basic residues" evidence="11">
    <location>
        <begin position="93"/>
        <end position="105"/>
    </location>
</feature>
<dbReference type="Gene3D" id="1.10.8.60">
    <property type="match status" value="1"/>
</dbReference>
<dbReference type="GO" id="GO:0000775">
    <property type="term" value="C:chromosome, centromeric region"/>
    <property type="evidence" value="ECO:0007669"/>
    <property type="project" value="EnsemblFungi"/>
</dbReference>
<dbReference type="GO" id="GO:0005634">
    <property type="term" value="C:nucleus"/>
    <property type="evidence" value="ECO:0007669"/>
    <property type="project" value="UniProtKB-SubCell"/>
</dbReference>
<feature type="compositionally biased region" description="Acidic residues" evidence="11">
    <location>
        <begin position="44"/>
        <end position="58"/>
    </location>
</feature>
<dbReference type="InterPro" id="IPR045199">
    <property type="entry name" value="ATAD2-like"/>
</dbReference>
<dbReference type="Proteomes" id="UP000094112">
    <property type="component" value="Unassembled WGS sequence"/>
</dbReference>
<evidence type="ECO:0000256" key="6">
    <source>
        <dbReference type="ARBA" id="ARBA00022801"/>
    </source>
</evidence>
<dbReference type="GO" id="GO:0005524">
    <property type="term" value="F:ATP binding"/>
    <property type="evidence" value="ECO:0007669"/>
    <property type="project" value="UniProtKB-KW"/>
</dbReference>
<feature type="domain" description="Bromo" evidence="12">
    <location>
        <begin position="991"/>
        <end position="1033"/>
    </location>
</feature>
<dbReference type="GO" id="GO:0045944">
    <property type="term" value="P:positive regulation of transcription by RNA polymerase II"/>
    <property type="evidence" value="ECO:0007669"/>
    <property type="project" value="EnsemblFungi"/>
</dbReference>
<comment type="similarity">
    <text evidence="3">Belongs to the AAA ATPase family.</text>
</comment>
<dbReference type="GO" id="GO:2000219">
    <property type="term" value="P:positive regulation of invasive growth in response to glucose limitation"/>
    <property type="evidence" value="ECO:0007669"/>
    <property type="project" value="EnsemblFungi"/>
</dbReference>
<gene>
    <name evidence="13" type="ORF">WICANDRAFT_84463</name>
</gene>
<evidence type="ECO:0000256" key="1">
    <source>
        <dbReference type="ARBA" id="ARBA00004123"/>
    </source>
</evidence>
<dbReference type="SUPFAM" id="SSF52540">
    <property type="entry name" value="P-loop containing nucleoside triphosphate hydrolases"/>
    <property type="match status" value="2"/>
</dbReference>
<dbReference type="InterPro" id="IPR001487">
    <property type="entry name" value="Bromodomain"/>
</dbReference>
<dbReference type="CDD" id="cd19517">
    <property type="entry name" value="RecA-like_Yta7-like"/>
    <property type="match status" value="1"/>
</dbReference>
<feature type="compositionally biased region" description="Acidic residues" evidence="11">
    <location>
        <begin position="76"/>
        <end position="88"/>
    </location>
</feature>
<dbReference type="InterPro" id="IPR003959">
    <property type="entry name" value="ATPase_AAA_core"/>
</dbReference>
<accession>A0A1E3P0C1</accession>
<keyword evidence="7" id="KW-0067">ATP-binding</keyword>
<dbReference type="EMBL" id="KV454211">
    <property type="protein sequence ID" value="ODQ58714.1"/>
    <property type="molecule type" value="Genomic_DNA"/>
</dbReference>
<keyword evidence="4" id="KW-0158">Chromosome</keyword>
<dbReference type="GeneID" id="30202960"/>
<evidence type="ECO:0000256" key="2">
    <source>
        <dbReference type="ARBA" id="ARBA00004286"/>
    </source>
</evidence>
<dbReference type="GO" id="GO:0003682">
    <property type="term" value="F:chromatin binding"/>
    <property type="evidence" value="ECO:0007669"/>
    <property type="project" value="EnsemblFungi"/>
</dbReference>
<feature type="compositionally biased region" description="Basic and acidic residues" evidence="11">
    <location>
        <begin position="221"/>
        <end position="237"/>
    </location>
</feature>
<dbReference type="FunFam" id="3.40.50.300:FF:001218">
    <property type="entry name" value="AAA family ATPase, putative"/>
    <property type="match status" value="1"/>
</dbReference>
<sequence length="1265" mass="143029">MGRRSSGPQRRLPQSPIEEDDEDDQLAFSSRRKKQKVNYAQIENEYDDIDDELSDEDKLESSPKKKKSNGSKYNDPDEEEEEDDYDDDSFSKRPPKRSTRARSSAKIKNEEEDDDEFKDESDVFSEDIDEEKNFEKKRMRNFISKDDDDDNDVEYYDQPKKRSKKSNRKKNSKQRGRVKSRTTSQRSSRLRRDSSQIEDESEDEPTLPNDDEPTINDDNDDLKQELEDLKNDSDAPRRTRRGGVRSALDSDASPAPRSLRERKKEVNYTIPPPLTDINVEELQRLNAGAPSTPRRRGGPTGPIRRLFPTGGPFGGGDVTSIFGKNLTHFNSSTPANLLAGGGADSDSSDDEIIPVGGSSVKRNSISAPIGQNKIKKRQPADSDPLGVDMNIDFSAIGGLDNYINQLKEMVALPLLYPEVYQRFGITPPRGVLFHGPPGTGKTLMARALAASCSSQGRNITFFMRKGADCLSKWVGEAERQLRLLFEEARKQQPSIIFFDEIDGLAPVRSSKQEQIHASIVSTMLALMDGMDNRGQVIVIGATNRPDAVDPALRRPGRFDREFYFPLPDIKAREQIVKIQTKKWDPPLKPEFVEKVAHLTKGYGGADLRALCTEAALNSIQRRYPQIYASDDKLKIDPSTIQVGARDFMKALDKIVPSSARSSSSGSSPLPDHLKSLLEKPLAKITDKLDKLVPRVKKLSVLEEAQFVDPTENDQDGGFGKHELLKRLESTRVHRPRMLIAGDPGNGQGYLGSAVLNHLEGFNVQSLDLGVLFGDSTRSPETAIIQSFIEARRHQPSIIFIPNIDIWYHAVSDSSKATLSGLLRSVGSNERILLLGLSDTSFEDLDVSLKRLFGLSEANHVNLEKADEQQRDKFFESLWTALKMKPTEFLDSRKKRKLEKLEKIEPEKKDVQVSLKSFEKADMKLKNTLKIKLSGLMDLFKNRYRKFKKPPIDDVLLIHLFEPEDPNAPLHPFSKSGDMIIENSTQRRFFNMDLDIVEERLWNGFYSEPKQFLRDIEMIYLDAVTLNDRERLIKASEMFANAQVGVEEIATPEFARECKAMRAREAERQRKHEEDLLKIKEIEEAHNKLLTNAETSTNGEVVAVDGDEPVADGPVEVADQSIISVGDVTTQEIDKPTQKDIVLQESTPSQTIENDSEMLNGDQMIVDEPPKEDDKPAQIIETIEEEPEPEPEPEPEVPDPDFILDESKLGSVRESLLNVTDDLNLESLELINARLMEIIWEDHQKWDRDATLEKLRNEIVKFDEEF</sequence>
<dbReference type="STRING" id="683960.A0A1E3P0C1"/>
<evidence type="ECO:0000259" key="12">
    <source>
        <dbReference type="PROSITE" id="PS50014"/>
    </source>
</evidence>
<dbReference type="InterPro" id="IPR041569">
    <property type="entry name" value="AAA_lid_3"/>
</dbReference>
<feature type="compositionally biased region" description="Acidic residues" evidence="11">
    <location>
        <begin position="196"/>
        <end position="220"/>
    </location>
</feature>
<keyword evidence="9" id="KW-0539">Nucleus</keyword>
<dbReference type="GO" id="GO:0045815">
    <property type="term" value="P:transcription initiation-coupled chromatin remodeling"/>
    <property type="evidence" value="ECO:0007669"/>
    <property type="project" value="TreeGrafter"/>
</dbReference>
<evidence type="ECO:0000256" key="3">
    <source>
        <dbReference type="ARBA" id="ARBA00006914"/>
    </source>
</evidence>
<dbReference type="FunFam" id="1.10.8.60:FF:000016">
    <property type="entry name" value="ATPase family AAA domain-containing protein 2B"/>
    <property type="match status" value="1"/>
</dbReference>
<proteinExistence type="inferred from homology"/>
<dbReference type="GO" id="GO:0006261">
    <property type="term" value="P:DNA-templated DNA replication"/>
    <property type="evidence" value="ECO:0007669"/>
    <property type="project" value="EnsemblFungi"/>
</dbReference>
<dbReference type="InterPro" id="IPR003593">
    <property type="entry name" value="AAA+_ATPase"/>
</dbReference>
<dbReference type="GO" id="GO:0000122">
    <property type="term" value="P:negative regulation of transcription by RNA polymerase II"/>
    <property type="evidence" value="ECO:0007669"/>
    <property type="project" value="EnsemblFungi"/>
</dbReference>
<evidence type="ECO:0000313" key="13">
    <source>
        <dbReference type="EMBL" id="ODQ58714.1"/>
    </source>
</evidence>
<dbReference type="GO" id="GO:0042393">
    <property type="term" value="F:histone binding"/>
    <property type="evidence" value="ECO:0007669"/>
    <property type="project" value="EnsemblFungi"/>
</dbReference>
<evidence type="ECO:0000256" key="11">
    <source>
        <dbReference type="SAM" id="MobiDB-lite"/>
    </source>
</evidence>
<dbReference type="RefSeq" id="XP_019037921.1">
    <property type="nucleotide sequence ID" value="XM_019185714.1"/>
</dbReference>
<feature type="compositionally biased region" description="Acidic residues" evidence="11">
    <location>
        <begin position="110"/>
        <end position="130"/>
    </location>
</feature>
<dbReference type="PANTHER" id="PTHR23069:SF0">
    <property type="entry name" value="TAT-BINDING HOMOLOG 7"/>
    <property type="match status" value="1"/>
</dbReference>
<feature type="region of interest" description="Disordered" evidence="11">
    <location>
        <begin position="1"/>
        <end position="272"/>
    </location>
</feature>